<reference evidence="2 3" key="1">
    <citation type="submission" date="2019-11" db="EMBL/GenBank/DDBJ databases">
        <title>Novel species isolated from a subtropical stream in China.</title>
        <authorList>
            <person name="Lu H."/>
        </authorList>
    </citation>
    <scope>NUCLEOTIDE SEQUENCE [LARGE SCALE GENOMIC DNA]</scope>
    <source>
        <strain evidence="2 3">FT26W</strain>
    </source>
</reference>
<protein>
    <recommendedName>
        <fullName evidence="4">Sel1 repeat family protein</fullName>
    </recommendedName>
</protein>
<dbReference type="InterPro" id="IPR011990">
    <property type="entry name" value="TPR-like_helical_dom_sf"/>
</dbReference>
<evidence type="ECO:0000313" key="3">
    <source>
        <dbReference type="Proteomes" id="UP000439986"/>
    </source>
</evidence>
<dbReference type="RefSeq" id="WP_154355939.1">
    <property type="nucleotide sequence ID" value="NZ_WKJL01000001.1"/>
</dbReference>
<dbReference type="AlphaFoldDB" id="A0A844CRJ9"/>
<feature type="transmembrane region" description="Helical" evidence="1">
    <location>
        <begin position="7"/>
        <end position="22"/>
    </location>
</feature>
<dbReference type="Proteomes" id="UP000439986">
    <property type="component" value="Unassembled WGS sequence"/>
</dbReference>
<accession>A0A844CRJ9</accession>
<organism evidence="2 3">
    <name type="scientific">Duganella aquatilis</name>
    <dbReference type="NCBI Taxonomy" id="2666082"/>
    <lineage>
        <taxon>Bacteria</taxon>
        <taxon>Pseudomonadati</taxon>
        <taxon>Pseudomonadota</taxon>
        <taxon>Betaproteobacteria</taxon>
        <taxon>Burkholderiales</taxon>
        <taxon>Oxalobacteraceae</taxon>
        <taxon>Telluria group</taxon>
        <taxon>Duganella</taxon>
    </lineage>
</organism>
<keyword evidence="3" id="KW-1185">Reference proteome</keyword>
<evidence type="ECO:0000313" key="2">
    <source>
        <dbReference type="EMBL" id="MRW82903.1"/>
    </source>
</evidence>
<dbReference type="Gene3D" id="1.25.40.10">
    <property type="entry name" value="Tetratricopeptide repeat domain"/>
    <property type="match status" value="1"/>
</dbReference>
<sequence>MNSRSKIIIILAGFTLAIWWFWPSPSTPVTIENSARTAESSGPILDASRNPPTAIEPATLSPFSKGAAIQPAGAETAATIRKALKAAGLRTPDRYYAMGYKELRSLADQGNIYAQIQLGARYIFTNSALEYDPDYDFSKIPKVEAFKLFSQVALRGNASAVEMLSTKLADIDPVEAYSWKLLSAASSGESQREFYKQNQYNFQLDAADIAKARIRSQQLMQQMMSLPPLSLPAE</sequence>
<keyword evidence="1" id="KW-0812">Transmembrane</keyword>
<name>A0A844CRJ9_9BURK</name>
<keyword evidence="1" id="KW-1133">Transmembrane helix</keyword>
<evidence type="ECO:0000256" key="1">
    <source>
        <dbReference type="SAM" id="Phobius"/>
    </source>
</evidence>
<gene>
    <name evidence="2" type="ORF">GJ698_02210</name>
</gene>
<comment type="caution">
    <text evidence="2">The sequence shown here is derived from an EMBL/GenBank/DDBJ whole genome shotgun (WGS) entry which is preliminary data.</text>
</comment>
<keyword evidence="1" id="KW-0472">Membrane</keyword>
<evidence type="ECO:0008006" key="4">
    <source>
        <dbReference type="Google" id="ProtNLM"/>
    </source>
</evidence>
<dbReference type="EMBL" id="WKJL01000001">
    <property type="protein sequence ID" value="MRW82903.1"/>
    <property type="molecule type" value="Genomic_DNA"/>
</dbReference>
<proteinExistence type="predicted"/>